<keyword evidence="4" id="KW-1185">Reference proteome</keyword>
<comment type="caution">
    <text evidence="3">The sequence shown here is derived from an EMBL/GenBank/DDBJ whole genome shotgun (WGS) entry which is preliminary data.</text>
</comment>
<dbReference type="PANTHER" id="PTHR38834">
    <property type="entry name" value="PERIPLASMIC SUBSTRATE BINDING PROTEIN FAMILY 3"/>
    <property type="match status" value="1"/>
</dbReference>
<feature type="chain" id="PRO_5031439550" evidence="1">
    <location>
        <begin position="22"/>
        <end position="240"/>
    </location>
</feature>
<dbReference type="EMBL" id="JACIDW010000002">
    <property type="protein sequence ID" value="MBB3963637.1"/>
    <property type="molecule type" value="Genomic_DNA"/>
</dbReference>
<protein>
    <submittedName>
        <fullName evidence="3">Polar amino acid transport system substrate-binding protein</fullName>
    </submittedName>
</protein>
<name>A0A7W6CRI6_9HYPH</name>
<evidence type="ECO:0000313" key="4">
    <source>
        <dbReference type="Proteomes" id="UP000582090"/>
    </source>
</evidence>
<organism evidence="3 4">
    <name type="scientific">Rhizobium metallidurans</name>
    <dbReference type="NCBI Taxonomy" id="1265931"/>
    <lineage>
        <taxon>Bacteria</taxon>
        <taxon>Pseudomonadati</taxon>
        <taxon>Pseudomonadota</taxon>
        <taxon>Alphaproteobacteria</taxon>
        <taxon>Hyphomicrobiales</taxon>
        <taxon>Rhizobiaceae</taxon>
        <taxon>Rhizobium/Agrobacterium group</taxon>
        <taxon>Rhizobium</taxon>
    </lineage>
</organism>
<feature type="signal peptide" evidence="1">
    <location>
        <begin position="1"/>
        <end position="21"/>
    </location>
</feature>
<dbReference type="AlphaFoldDB" id="A0A7W6CRI6"/>
<keyword evidence="1" id="KW-0732">Signal</keyword>
<dbReference type="Gene3D" id="3.40.190.10">
    <property type="entry name" value="Periplasmic binding protein-like II"/>
    <property type="match status" value="2"/>
</dbReference>
<evidence type="ECO:0000256" key="1">
    <source>
        <dbReference type="SAM" id="SignalP"/>
    </source>
</evidence>
<dbReference type="Proteomes" id="UP000582090">
    <property type="component" value="Unassembled WGS sequence"/>
</dbReference>
<dbReference type="PANTHER" id="PTHR38834:SF3">
    <property type="entry name" value="SOLUTE-BINDING PROTEIN FAMILY 3_N-TERMINAL DOMAIN-CONTAINING PROTEIN"/>
    <property type="match status" value="1"/>
</dbReference>
<proteinExistence type="predicted"/>
<dbReference type="Pfam" id="PF00497">
    <property type="entry name" value="SBP_bac_3"/>
    <property type="match status" value="1"/>
</dbReference>
<sequence>MIKPLLLLALLSLPFAGPASAATVNFVTEEYPPFSYHEGKDLKGAAIEQVRMLMRKAGIDMSVEIMPWSRAYAATQATPMTCLFTTAHSPERDQLFKWVEPLLVDDNILVATASSGIPATDPDSTRRYVVGTHRGDYTEKLLKEKGFTRIDVASDFPSTLRKLLSGRIDLMPISSIYFEKLKLEHPLVRIATLSSQSLGIACEKSFPEDLRARMQQALDELISDGTQRAIFEKYGLRPRP</sequence>
<reference evidence="3 4" key="1">
    <citation type="submission" date="2020-08" db="EMBL/GenBank/DDBJ databases">
        <title>Genomic Encyclopedia of Type Strains, Phase IV (KMG-IV): sequencing the most valuable type-strain genomes for metagenomic binning, comparative biology and taxonomic classification.</title>
        <authorList>
            <person name="Goeker M."/>
        </authorList>
    </citation>
    <scope>NUCLEOTIDE SEQUENCE [LARGE SCALE GENOMIC DNA]</scope>
    <source>
        <strain evidence="3 4">DSM 26575</strain>
    </source>
</reference>
<dbReference type="SMART" id="SM00062">
    <property type="entry name" value="PBPb"/>
    <property type="match status" value="1"/>
</dbReference>
<gene>
    <name evidence="3" type="ORF">GGQ67_001262</name>
</gene>
<dbReference type="SUPFAM" id="SSF53850">
    <property type="entry name" value="Periplasmic binding protein-like II"/>
    <property type="match status" value="1"/>
</dbReference>
<evidence type="ECO:0000259" key="2">
    <source>
        <dbReference type="SMART" id="SM00062"/>
    </source>
</evidence>
<feature type="domain" description="Solute-binding protein family 3/N-terminal" evidence="2">
    <location>
        <begin position="23"/>
        <end position="238"/>
    </location>
</feature>
<accession>A0A7W6CRI6</accession>
<dbReference type="InterPro" id="IPR001638">
    <property type="entry name" value="Solute-binding_3/MltF_N"/>
</dbReference>
<evidence type="ECO:0000313" key="3">
    <source>
        <dbReference type="EMBL" id="MBB3963637.1"/>
    </source>
</evidence>